<dbReference type="PANTHER" id="PTHR21514:SF0">
    <property type="entry name" value="AP-4 COMPLEX ACCESSORY SUBUNIT TEPSIN"/>
    <property type="match status" value="1"/>
</dbReference>
<name>A0A7R9DSH1_TIMPO</name>
<accession>A0A7R9DSH1</accession>
<dbReference type="InterPro" id="IPR039273">
    <property type="entry name" value="TEPSIN"/>
</dbReference>
<protein>
    <submittedName>
        <fullName evidence="1">Uncharacterized protein</fullName>
    </submittedName>
</protein>
<dbReference type="InterPro" id="IPR008942">
    <property type="entry name" value="ENTH_VHS"/>
</dbReference>
<dbReference type="AlphaFoldDB" id="A0A7R9DSH1"/>
<sequence length="79" mass="8569">MEAATKTGGGIVSDIVKKVAFANYVLKIMHHLIQNGHPSFTEQLRKSDGSLKIATMYNGLPDPLLGSSPYEAVRKKAQV</sequence>
<proteinExistence type="predicted"/>
<evidence type="ECO:0000313" key="1">
    <source>
        <dbReference type="EMBL" id="CAD7419951.1"/>
    </source>
</evidence>
<dbReference type="PANTHER" id="PTHR21514">
    <property type="entry name" value="AP-4 COMPLEX ACCESSORY SUBUNIT TEPSIN"/>
    <property type="match status" value="1"/>
</dbReference>
<gene>
    <name evidence="1" type="ORF">TPSB3V08_LOCUS13366</name>
</gene>
<reference evidence="1" key="1">
    <citation type="submission" date="2020-11" db="EMBL/GenBank/DDBJ databases">
        <authorList>
            <person name="Tran Van P."/>
        </authorList>
    </citation>
    <scope>NUCLEOTIDE SEQUENCE</scope>
</reference>
<dbReference type="EMBL" id="OD025207">
    <property type="protein sequence ID" value="CAD7419951.1"/>
    <property type="molecule type" value="Genomic_DNA"/>
</dbReference>
<dbReference type="GO" id="GO:0032588">
    <property type="term" value="C:trans-Golgi network membrane"/>
    <property type="evidence" value="ECO:0007669"/>
    <property type="project" value="TreeGrafter"/>
</dbReference>
<organism evidence="1">
    <name type="scientific">Timema poppense</name>
    <name type="common">Walking stick</name>
    <dbReference type="NCBI Taxonomy" id="170557"/>
    <lineage>
        <taxon>Eukaryota</taxon>
        <taxon>Metazoa</taxon>
        <taxon>Ecdysozoa</taxon>
        <taxon>Arthropoda</taxon>
        <taxon>Hexapoda</taxon>
        <taxon>Insecta</taxon>
        <taxon>Pterygota</taxon>
        <taxon>Neoptera</taxon>
        <taxon>Polyneoptera</taxon>
        <taxon>Phasmatodea</taxon>
        <taxon>Timematodea</taxon>
        <taxon>Timematoidea</taxon>
        <taxon>Timematidae</taxon>
        <taxon>Timema</taxon>
    </lineage>
</organism>
<dbReference type="Gene3D" id="1.25.40.90">
    <property type="match status" value="1"/>
</dbReference>